<dbReference type="InterPro" id="IPR041408">
    <property type="entry name" value="Hcp_Tssd"/>
</dbReference>
<dbReference type="EMBL" id="BBNQ01000023">
    <property type="protein sequence ID" value="GAL64825.1"/>
    <property type="molecule type" value="Genomic_DNA"/>
</dbReference>
<gene>
    <name evidence="1" type="ORF">JCM19300_3145</name>
</gene>
<name>A0A090VJ80_9FLAO</name>
<dbReference type="RefSeq" id="WP_042506629.1">
    <property type="nucleotide sequence ID" value="NZ_BBNQ01000023.1"/>
</dbReference>
<evidence type="ECO:0000313" key="2">
    <source>
        <dbReference type="Proteomes" id="UP000029644"/>
    </source>
</evidence>
<dbReference type="AlphaFoldDB" id="A0A090VJ80"/>
<dbReference type="Proteomes" id="UP000029644">
    <property type="component" value="Unassembled WGS sequence"/>
</dbReference>
<dbReference type="OrthoDB" id="1419291at2"/>
<accession>A0A090VJ80</accession>
<protein>
    <submittedName>
        <fullName evidence="1">Uncharacterized protein</fullName>
    </submittedName>
</protein>
<proteinExistence type="predicted"/>
<dbReference type="GO" id="GO:0033104">
    <property type="term" value="C:type VI protein secretion system complex"/>
    <property type="evidence" value="ECO:0007669"/>
    <property type="project" value="InterPro"/>
</dbReference>
<dbReference type="Pfam" id="PF17642">
    <property type="entry name" value="TssD"/>
    <property type="match status" value="1"/>
</dbReference>
<organism evidence="1 2">
    <name type="scientific">Algibacter lectus</name>
    <dbReference type="NCBI Taxonomy" id="221126"/>
    <lineage>
        <taxon>Bacteria</taxon>
        <taxon>Pseudomonadati</taxon>
        <taxon>Bacteroidota</taxon>
        <taxon>Flavobacteriia</taxon>
        <taxon>Flavobacteriales</taxon>
        <taxon>Flavobacteriaceae</taxon>
        <taxon>Algibacter</taxon>
    </lineage>
</organism>
<sequence>MSFKAKLYIEGQERNLLNSVLVYSQIADYNGRPTQLPVSEPLQLAFESTKDDELFYNYMFHPDRMFKGYIRFFKRDGFQKDFDIEFANAHIINLYEHFSSTGDDPMYMHIIISYGISRVRGTIHEKKWNPSNPFEEVEETATQEEETSILDLYYENSEGEQVSKLRKNKTVFLLINTSGMVGKSIDLDLSDSDFNFEYNGELLENDQLLGLEVTADTMKVELITKKQN</sequence>
<evidence type="ECO:0000313" key="1">
    <source>
        <dbReference type="EMBL" id="GAL64825.1"/>
    </source>
</evidence>
<comment type="caution">
    <text evidence="1">The sequence shown here is derived from an EMBL/GenBank/DDBJ whole genome shotgun (WGS) entry which is preliminary data.</text>
</comment>
<reference evidence="1 2" key="1">
    <citation type="journal article" date="2014" name="Genome Announc.">
        <title>Draft Genome Sequences of Marine Flavobacterium Algibacter lectus Strains SS8 and NR4.</title>
        <authorList>
            <person name="Takatani N."/>
            <person name="Nakanishi M."/>
            <person name="Meirelles P."/>
            <person name="Mino S."/>
            <person name="Suda W."/>
            <person name="Oshima K."/>
            <person name="Hattori M."/>
            <person name="Ohkuma M."/>
            <person name="Hosokawa M."/>
            <person name="Miyashita K."/>
            <person name="Thompson F.L."/>
            <person name="Niwa A."/>
            <person name="Sawabe T."/>
            <person name="Sawabe T."/>
        </authorList>
    </citation>
    <scope>NUCLEOTIDE SEQUENCE [LARGE SCALE GENOMIC DNA]</scope>
    <source>
        <strain evidence="1 2">JCM 19300</strain>
    </source>
</reference>